<reference evidence="2" key="1">
    <citation type="submission" date="2018-05" db="EMBL/GenBank/DDBJ databases">
        <authorList>
            <person name="Lanie J.A."/>
            <person name="Ng W.-L."/>
            <person name="Kazmierczak K.M."/>
            <person name="Andrzejewski T.M."/>
            <person name="Davidsen T.M."/>
            <person name="Wayne K.J."/>
            <person name="Tettelin H."/>
            <person name="Glass J.I."/>
            <person name="Rusch D."/>
            <person name="Podicherti R."/>
            <person name="Tsui H.-C.T."/>
            <person name="Winkler M.E."/>
        </authorList>
    </citation>
    <scope>NUCLEOTIDE SEQUENCE</scope>
</reference>
<evidence type="ECO:0008006" key="3">
    <source>
        <dbReference type="Google" id="ProtNLM"/>
    </source>
</evidence>
<proteinExistence type="inferred from homology"/>
<evidence type="ECO:0000313" key="2">
    <source>
        <dbReference type="EMBL" id="SVE24860.1"/>
    </source>
</evidence>
<dbReference type="InterPro" id="IPR036396">
    <property type="entry name" value="Cyt_P450_sf"/>
</dbReference>
<dbReference type="GO" id="GO:0016705">
    <property type="term" value="F:oxidoreductase activity, acting on paired donors, with incorporation or reduction of molecular oxygen"/>
    <property type="evidence" value="ECO:0007669"/>
    <property type="project" value="InterPro"/>
</dbReference>
<evidence type="ECO:0000256" key="1">
    <source>
        <dbReference type="ARBA" id="ARBA00010617"/>
    </source>
</evidence>
<dbReference type="GO" id="GO:0005506">
    <property type="term" value="F:iron ion binding"/>
    <property type="evidence" value="ECO:0007669"/>
    <property type="project" value="InterPro"/>
</dbReference>
<dbReference type="InterPro" id="IPR002397">
    <property type="entry name" value="Cyt_P450_B"/>
</dbReference>
<protein>
    <recommendedName>
        <fullName evidence="3">Cytochrome P450</fullName>
    </recommendedName>
</protein>
<dbReference type="GO" id="GO:0004497">
    <property type="term" value="F:monooxygenase activity"/>
    <property type="evidence" value="ECO:0007669"/>
    <property type="project" value="InterPro"/>
</dbReference>
<organism evidence="2">
    <name type="scientific">marine metagenome</name>
    <dbReference type="NCBI Taxonomy" id="408172"/>
    <lineage>
        <taxon>unclassified sequences</taxon>
        <taxon>metagenomes</taxon>
        <taxon>ecological metagenomes</taxon>
    </lineage>
</organism>
<gene>
    <name evidence="2" type="ORF">METZ01_LOCUS477714</name>
</gene>
<dbReference type="PANTHER" id="PTHR46696">
    <property type="entry name" value="P450, PUTATIVE (EUROFUNG)-RELATED"/>
    <property type="match status" value="1"/>
</dbReference>
<comment type="similarity">
    <text evidence="1">Belongs to the cytochrome P450 family.</text>
</comment>
<dbReference type="Pfam" id="PF00067">
    <property type="entry name" value="p450"/>
    <property type="match status" value="1"/>
</dbReference>
<dbReference type="PRINTS" id="PR00359">
    <property type="entry name" value="BP450"/>
</dbReference>
<dbReference type="InterPro" id="IPR001128">
    <property type="entry name" value="Cyt_P450"/>
</dbReference>
<dbReference type="PROSITE" id="PS00086">
    <property type="entry name" value="CYTOCHROME_P450"/>
    <property type="match status" value="1"/>
</dbReference>
<feature type="non-terminal residue" evidence="2">
    <location>
        <position position="1"/>
    </location>
</feature>
<dbReference type="GO" id="GO:0020037">
    <property type="term" value="F:heme binding"/>
    <property type="evidence" value="ECO:0007669"/>
    <property type="project" value="InterPro"/>
</dbReference>
<dbReference type="PANTHER" id="PTHR46696:SF1">
    <property type="entry name" value="CYTOCHROME P450 YJIB-RELATED"/>
    <property type="match status" value="1"/>
</dbReference>
<dbReference type="AlphaFoldDB" id="A0A383BYG7"/>
<dbReference type="InterPro" id="IPR017972">
    <property type="entry name" value="Cyt_P450_CS"/>
</dbReference>
<accession>A0A383BYG7</accession>
<dbReference type="SUPFAM" id="SSF48264">
    <property type="entry name" value="Cytochrome P450"/>
    <property type="match status" value="1"/>
</dbReference>
<dbReference type="Gene3D" id="1.10.630.10">
    <property type="entry name" value="Cytochrome P450"/>
    <property type="match status" value="1"/>
</dbReference>
<sequence length="117" mass="12953">FDSSVQMTGRVAFEDVEFSGVTIPKGEQVLTLLGAANRDPEQYDDPEGFRVDRQNVQPTSFGGGIHHCLGAPLARLEGEIALSTLIKRLPNMRLANDELDWRKTFTLRGLSALPVVW</sequence>
<dbReference type="EMBL" id="UINC01204230">
    <property type="protein sequence ID" value="SVE24860.1"/>
    <property type="molecule type" value="Genomic_DNA"/>
</dbReference>
<name>A0A383BYG7_9ZZZZ</name>